<dbReference type="EMBL" id="JASPKY010000262">
    <property type="protein sequence ID" value="KAK9712538.1"/>
    <property type="molecule type" value="Genomic_DNA"/>
</dbReference>
<organism evidence="1 2">
    <name type="scientific">Popillia japonica</name>
    <name type="common">Japanese beetle</name>
    <dbReference type="NCBI Taxonomy" id="7064"/>
    <lineage>
        <taxon>Eukaryota</taxon>
        <taxon>Metazoa</taxon>
        <taxon>Ecdysozoa</taxon>
        <taxon>Arthropoda</taxon>
        <taxon>Hexapoda</taxon>
        <taxon>Insecta</taxon>
        <taxon>Pterygota</taxon>
        <taxon>Neoptera</taxon>
        <taxon>Endopterygota</taxon>
        <taxon>Coleoptera</taxon>
        <taxon>Polyphaga</taxon>
        <taxon>Scarabaeiformia</taxon>
        <taxon>Scarabaeidae</taxon>
        <taxon>Rutelinae</taxon>
        <taxon>Popillia</taxon>
    </lineage>
</organism>
<reference evidence="1 2" key="1">
    <citation type="journal article" date="2024" name="BMC Genomics">
        <title>De novo assembly and annotation of Popillia japonica's genome with initial clues to its potential as an invasive pest.</title>
        <authorList>
            <person name="Cucini C."/>
            <person name="Boschi S."/>
            <person name="Funari R."/>
            <person name="Cardaioli E."/>
            <person name="Iannotti N."/>
            <person name="Marturano G."/>
            <person name="Paoli F."/>
            <person name="Bruttini M."/>
            <person name="Carapelli A."/>
            <person name="Frati F."/>
            <person name="Nardi F."/>
        </authorList>
    </citation>
    <scope>NUCLEOTIDE SEQUENCE [LARGE SCALE GENOMIC DNA]</scope>
    <source>
        <strain evidence="1">DMR45628</strain>
    </source>
</reference>
<proteinExistence type="predicted"/>
<sequence length="96" mass="11139">MKSSRSVLRSHDPSMNFNTDTYRIVLDDDGKAILQTDKVLQTSDGNYALKEITETSDEKLWTTDCTIFFNNLTQLKNMTLNLNYRGELCIKRNNRD</sequence>
<protein>
    <submittedName>
        <fullName evidence="1">Uncharacterized protein</fullName>
    </submittedName>
</protein>
<gene>
    <name evidence="1" type="ORF">QE152_g24850</name>
</gene>
<evidence type="ECO:0000313" key="2">
    <source>
        <dbReference type="Proteomes" id="UP001458880"/>
    </source>
</evidence>
<dbReference type="Proteomes" id="UP001458880">
    <property type="component" value="Unassembled WGS sequence"/>
</dbReference>
<keyword evidence="2" id="KW-1185">Reference proteome</keyword>
<name>A0AAW1K491_POPJA</name>
<dbReference type="AlphaFoldDB" id="A0AAW1K491"/>
<comment type="caution">
    <text evidence="1">The sequence shown here is derived from an EMBL/GenBank/DDBJ whole genome shotgun (WGS) entry which is preliminary data.</text>
</comment>
<accession>A0AAW1K491</accession>
<evidence type="ECO:0000313" key="1">
    <source>
        <dbReference type="EMBL" id="KAK9712538.1"/>
    </source>
</evidence>